<feature type="domain" description="N-acetyltransferase" evidence="1">
    <location>
        <begin position="124"/>
        <end position="250"/>
    </location>
</feature>
<dbReference type="RefSeq" id="WP_344445731.1">
    <property type="nucleotide sequence ID" value="NZ_BAAALF010000182.1"/>
</dbReference>
<dbReference type="Proteomes" id="UP001500037">
    <property type="component" value="Unassembled WGS sequence"/>
</dbReference>
<dbReference type="EMBL" id="BAAALF010000182">
    <property type="protein sequence ID" value="GAA1267265.1"/>
    <property type="molecule type" value="Genomic_DNA"/>
</dbReference>
<sequence length="250" mass="26308">MTDGIRTILKDESAQVSYLDRGRRRAADLRHEQGAGAGAAELVLRTLPGWSLSCDEELGRALLAAGARLTRHGHVYQWDLIAVPPEPSWRTPRLAQGLTLLPVAAVPAPQLDPVVLAAYPVGHPDHPPAREGALPHGERELVETFRGLWTGELAGPPLPGSAAVCGEDGPVAAVVVSATTAGPWITQLLRLPGPRTAGLGTALLRRVLAVAADGGAPSIGLTVTEGNPARARYERIGFRRSTGRMDLTAP</sequence>
<dbReference type="InterPro" id="IPR000182">
    <property type="entry name" value="GNAT_dom"/>
</dbReference>
<comment type="caution">
    <text evidence="2">The sequence shown here is derived from an EMBL/GenBank/DDBJ whole genome shotgun (WGS) entry which is preliminary data.</text>
</comment>
<reference evidence="2 3" key="1">
    <citation type="journal article" date="2019" name="Int. J. Syst. Evol. Microbiol.">
        <title>The Global Catalogue of Microorganisms (GCM) 10K type strain sequencing project: providing services to taxonomists for standard genome sequencing and annotation.</title>
        <authorList>
            <consortium name="The Broad Institute Genomics Platform"/>
            <consortium name="The Broad Institute Genome Sequencing Center for Infectious Disease"/>
            <person name="Wu L."/>
            <person name="Ma J."/>
        </authorList>
    </citation>
    <scope>NUCLEOTIDE SEQUENCE [LARGE SCALE GENOMIC DNA]</scope>
    <source>
        <strain evidence="2 3">JCM 13004</strain>
    </source>
</reference>
<gene>
    <name evidence="2" type="ORF">GCM10009665_65180</name>
</gene>
<evidence type="ECO:0000313" key="2">
    <source>
        <dbReference type="EMBL" id="GAA1267265.1"/>
    </source>
</evidence>
<name>A0ABN1X1W5_9ACTN</name>
<dbReference type="InterPro" id="IPR016181">
    <property type="entry name" value="Acyl_CoA_acyltransferase"/>
</dbReference>
<dbReference type="Pfam" id="PF00583">
    <property type="entry name" value="Acetyltransf_1"/>
    <property type="match status" value="1"/>
</dbReference>
<dbReference type="Gene3D" id="3.40.630.30">
    <property type="match status" value="1"/>
</dbReference>
<dbReference type="PROSITE" id="PS51186">
    <property type="entry name" value="GNAT"/>
    <property type="match status" value="1"/>
</dbReference>
<dbReference type="SUPFAM" id="SSF55729">
    <property type="entry name" value="Acyl-CoA N-acyltransferases (Nat)"/>
    <property type="match status" value="1"/>
</dbReference>
<accession>A0ABN1X1W5</accession>
<keyword evidence="3" id="KW-1185">Reference proteome</keyword>
<evidence type="ECO:0000313" key="3">
    <source>
        <dbReference type="Proteomes" id="UP001500037"/>
    </source>
</evidence>
<proteinExistence type="predicted"/>
<evidence type="ECO:0000259" key="1">
    <source>
        <dbReference type="PROSITE" id="PS51186"/>
    </source>
</evidence>
<organism evidence="2 3">
    <name type="scientific">Kitasatospora nipponensis</name>
    <dbReference type="NCBI Taxonomy" id="258049"/>
    <lineage>
        <taxon>Bacteria</taxon>
        <taxon>Bacillati</taxon>
        <taxon>Actinomycetota</taxon>
        <taxon>Actinomycetes</taxon>
        <taxon>Kitasatosporales</taxon>
        <taxon>Streptomycetaceae</taxon>
        <taxon>Kitasatospora</taxon>
    </lineage>
</organism>
<protein>
    <recommendedName>
        <fullName evidence="1">N-acetyltransferase domain-containing protein</fullName>
    </recommendedName>
</protein>